<proteinExistence type="predicted"/>
<dbReference type="EMBL" id="CP047363">
    <property type="protein sequence ID" value="QIH77398.1"/>
    <property type="molecule type" value="Genomic_DNA"/>
</dbReference>
<name>A0A6G5ZY48_9STAP</name>
<evidence type="ECO:0000256" key="4">
    <source>
        <dbReference type="ARBA" id="ARBA00022747"/>
    </source>
</evidence>
<evidence type="ECO:0000313" key="7">
    <source>
        <dbReference type="EMBL" id="QHW12318.1"/>
    </source>
</evidence>
<dbReference type="REBASE" id="394936">
    <property type="entry name" value="M2.Mca76AORF1785P"/>
</dbReference>
<dbReference type="PRINTS" id="PR00508">
    <property type="entry name" value="S21N4MTFRASE"/>
</dbReference>
<dbReference type="GO" id="GO:0008170">
    <property type="term" value="F:N-methyltransferase activity"/>
    <property type="evidence" value="ECO:0007669"/>
    <property type="project" value="InterPro"/>
</dbReference>
<accession>A0A6G5ZY48</accession>
<dbReference type="InterPro" id="IPR002295">
    <property type="entry name" value="N4/N6-MTase_EcoPI_Mod-like"/>
</dbReference>
<keyword evidence="2" id="KW-0808">Transferase</keyword>
<reference evidence="7" key="1">
    <citation type="journal article" date="2020" name="Antimicrob. Agents Chemother.">
        <title>The novel macrolide resistance genes mef(D), msr(F) and msr(H) are present on resistance islands in Macrococcus canis, Macrococcus caseolyticus and Staphylococcus aureus.</title>
        <authorList>
            <person name="Schwendener S."/>
            <person name="Dona V."/>
            <person name="Perreten V."/>
        </authorList>
    </citation>
    <scope>NUCLEOTIDE SEQUENCE</scope>
    <source>
        <strain evidence="7">Epi0076A</strain>
    </source>
</reference>
<keyword evidence="4" id="KW-0680">Restriction system</keyword>
<dbReference type="GO" id="GO:0009307">
    <property type="term" value="P:DNA restriction-modification system"/>
    <property type="evidence" value="ECO:0007669"/>
    <property type="project" value="UniProtKB-KW"/>
</dbReference>
<dbReference type="InterPro" id="IPR001091">
    <property type="entry name" value="RM_Methyltransferase"/>
</dbReference>
<dbReference type="Gene3D" id="3.40.50.150">
    <property type="entry name" value="Vaccinia Virus protein VP39"/>
    <property type="match status" value="1"/>
</dbReference>
<sequence>MNTKINEELSRVFNEFGETYLTDEGYNKAKIIMDIENYDKKILSLILKNDILKKALSFEVDDNVILNHKKLVEILELDEYWQDSYTRYSKKIGLAVNGKFLDETMEVVLDFPYKDSVLKASMSKEDNDKNSLRSDEPFLNEIIAKEEIDTLFDKKILINAKRYGNNDEKTKFKIECSDNLIIKGNNLLALYSLKDRFSGKVNLIYIDVPYYFKKKISNDSFKYNSNFKLSTWLVFLKNRISIAKELLTENGTIWINISEDGMHYLKIIMDEIFGADKFVGTIPRKIRDGKSDVPFNFSQDFDWILVYSNGFETDSTIGRTVERKYYNTDDFPNRPWRIADLTKQTTVKERPNSDFSLINPKTGKEYPVNPKRSWAVTKDTFHEWYEKGGIGFPDDYDFMKGNRPFRRIFKDEDESKEKLSAVSSDFLLKEFITNLLSKSKNKDGNNEISNLFSRDEFDYAKPEKLIKSILEVATKEGDIVLDFFMGSGTTQAVAHKMNRQYIGIEQMDYIKTVTIPRLEKVIEGEQGGVSKELDWLGGGSFVYAELMEKNNGFLKSIEDAETQIELRKVFEFMMNEADIDFKVDLEKVKDTIHELTFLEQKRLLVKIIDKNQLYYNHSEINDKNVRDLISDEDYKFNIQFYENGGENL</sequence>
<keyword evidence="3" id="KW-0949">S-adenosyl-L-methionine</keyword>
<dbReference type="InterPro" id="IPR029063">
    <property type="entry name" value="SAM-dependent_MTases_sf"/>
</dbReference>
<dbReference type="EMBL" id="MN728681">
    <property type="protein sequence ID" value="QHW12318.1"/>
    <property type="molecule type" value="Genomic_DNA"/>
</dbReference>
<dbReference type="GO" id="GO:0032259">
    <property type="term" value="P:methylation"/>
    <property type="evidence" value="ECO:0007669"/>
    <property type="project" value="UniProtKB-KW"/>
</dbReference>
<evidence type="ECO:0000313" key="8">
    <source>
        <dbReference type="EMBL" id="QIH77398.1"/>
    </source>
</evidence>
<dbReference type="PIRSF" id="PIRSF015855">
    <property type="entry name" value="TypeIII_Mtase_mKpnI"/>
    <property type="match status" value="1"/>
</dbReference>
<dbReference type="InterPro" id="IPR002941">
    <property type="entry name" value="DNA_methylase_N4/N6"/>
</dbReference>
<organism evidence="7">
    <name type="scientific">Macrococcoides canis</name>
    <dbReference type="NCBI Taxonomy" id="1855823"/>
    <lineage>
        <taxon>Bacteria</taxon>
        <taxon>Bacillati</taxon>
        <taxon>Bacillota</taxon>
        <taxon>Bacilli</taxon>
        <taxon>Bacillales</taxon>
        <taxon>Staphylococcaceae</taxon>
        <taxon>Macrococcoides</taxon>
    </lineage>
</organism>
<evidence type="ECO:0000259" key="6">
    <source>
        <dbReference type="Pfam" id="PF12564"/>
    </source>
</evidence>
<dbReference type="Pfam" id="PF01555">
    <property type="entry name" value="N6_N4_Mtase"/>
    <property type="match status" value="1"/>
</dbReference>
<evidence type="ECO:0000259" key="5">
    <source>
        <dbReference type="Pfam" id="PF01555"/>
    </source>
</evidence>
<gene>
    <name evidence="7" type="ORF">0076A_00031</name>
    <name evidence="8" type="ORF">GTN30_01790</name>
</gene>
<dbReference type="RefSeq" id="WP_164952939.1">
    <property type="nucleotide sequence ID" value="NZ_CP047363.1"/>
</dbReference>
<keyword evidence="1 7" id="KW-0489">Methyltransferase</keyword>
<protein>
    <submittedName>
        <fullName evidence="7">DNA methylase 1</fullName>
    </submittedName>
    <submittedName>
        <fullName evidence="8">Site-specific DNA-methyltransferase</fullName>
    </submittedName>
</protein>
<evidence type="ECO:0000256" key="1">
    <source>
        <dbReference type="ARBA" id="ARBA00022603"/>
    </source>
</evidence>
<evidence type="ECO:0000256" key="2">
    <source>
        <dbReference type="ARBA" id="ARBA00022679"/>
    </source>
</evidence>
<feature type="domain" description="DNA methylase N-4/N-6" evidence="5">
    <location>
        <begin position="201"/>
        <end position="511"/>
    </location>
</feature>
<dbReference type="InterPro" id="IPR022221">
    <property type="entry name" value="TypeIII_RM_meth"/>
</dbReference>
<evidence type="ECO:0000256" key="3">
    <source>
        <dbReference type="ARBA" id="ARBA00022691"/>
    </source>
</evidence>
<dbReference type="AlphaFoldDB" id="A0A6G5ZY48"/>
<feature type="domain" description="Type III restriction/modification enzyme methylation subunit" evidence="6">
    <location>
        <begin position="39"/>
        <end position="94"/>
    </location>
</feature>
<dbReference type="Proteomes" id="UP000501122">
    <property type="component" value="Chromosome"/>
</dbReference>
<dbReference type="Pfam" id="PF12564">
    <property type="entry name" value="TypeIII_RM_meth"/>
    <property type="match status" value="1"/>
</dbReference>
<dbReference type="GO" id="GO:0003677">
    <property type="term" value="F:DNA binding"/>
    <property type="evidence" value="ECO:0007669"/>
    <property type="project" value="InterPro"/>
</dbReference>
<dbReference type="SUPFAM" id="SSF53335">
    <property type="entry name" value="S-adenosyl-L-methionine-dependent methyltransferases"/>
    <property type="match status" value="1"/>
</dbReference>